<protein>
    <submittedName>
        <fullName evidence="3">Glutathione S-transferase</fullName>
    </submittedName>
</protein>
<feature type="domain" description="GST C-terminal" evidence="2">
    <location>
        <begin position="87"/>
        <end position="230"/>
    </location>
</feature>
<dbReference type="InterPro" id="IPR040079">
    <property type="entry name" value="Glutathione_S-Trfase"/>
</dbReference>
<dbReference type="GO" id="GO:0016740">
    <property type="term" value="F:transferase activity"/>
    <property type="evidence" value="ECO:0007669"/>
    <property type="project" value="UniProtKB-KW"/>
</dbReference>
<dbReference type="PANTHER" id="PTHR43968:SF6">
    <property type="entry name" value="GLUTATHIONE S-TRANSFERASE OMEGA"/>
    <property type="match status" value="1"/>
</dbReference>
<feature type="chain" id="PRO_5019278883" evidence="1">
    <location>
        <begin position="19"/>
        <end position="242"/>
    </location>
</feature>
<dbReference type="InParanoid" id="A0A401GZQ0"/>
<dbReference type="PROSITE" id="PS50405">
    <property type="entry name" value="GST_CTER"/>
    <property type="match status" value="1"/>
</dbReference>
<comment type="caution">
    <text evidence="3">The sequence shown here is derived from an EMBL/GenBank/DDBJ whole genome shotgun (WGS) entry which is preliminary data.</text>
</comment>
<evidence type="ECO:0000259" key="2">
    <source>
        <dbReference type="PROSITE" id="PS50405"/>
    </source>
</evidence>
<dbReference type="PANTHER" id="PTHR43968">
    <property type="match status" value="1"/>
</dbReference>
<dbReference type="Proteomes" id="UP000287166">
    <property type="component" value="Unassembled WGS sequence"/>
</dbReference>
<dbReference type="AlphaFoldDB" id="A0A401GZQ0"/>
<dbReference type="STRING" id="139825.A0A401GZQ0"/>
<proteinExistence type="predicted"/>
<dbReference type="OrthoDB" id="4951845at2759"/>
<dbReference type="GeneID" id="38784549"/>
<organism evidence="3 4">
    <name type="scientific">Sparassis crispa</name>
    <dbReference type="NCBI Taxonomy" id="139825"/>
    <lineage>
        <taxon>Eukaryota</taxon>
        <taxon>Fungi</taxon>
        <taxon>Dikarya</taxon>
        <taxon>Basidiomycota</taxon>
        <taxon>Agaricomycotina</taxon>
        <taxon>Agaricomycetes</taxon>
        <taxon>Polyporales</taxon>
        <taxon>Sparassidaceae</taxon>
        <taxon>Sparassis</taxon>
    </lineage>
</organism>
<dbReference type="InterPro" id="IPR004045">
    <property type="entry name" value="Glutathione_S-Trfase_N"/>
</dbReference>
<dbReference type="Pfam" id="PF13410">
    <property type="entry name" value="GST_C_2"/>
    <property type="match status" value="1"/>
</dbReference>
<feature type="signal peptide" evidence="1">
    <location>
        <begin position="1"/>
        <end position="18"/>
    </location>
</feature>
<dbReference type="Gene3D" id="3.40.30.10">
    <property type="entry name" value="Glutaredoxin"/>
    <property type="match status" value="1"/>
</dbReference>
<dbReference type="InterPro" id="IPR036282">
    <property type="entry name" value="Glutathione-S-Trfase_C_sf"/>
</dbReference>
<dbReference type="CDD" id="cd00570">
    <property type="entry name" value="GST_N_family"/>
    <property type="match status" value="1"/>
</dbReference>
<dbReference type="GO" id="GO:0005737">
    <property type="term" value="C:cytoplasm"/>
    <property type="evidence" value="ECO:0007669"/>
    <property type="project" value="TreeGrafter"/>
</dbReference>
<keyword evidence="3" id="KW-0808">Transferase</keyword>
<dbReference type="RefSeq" id="XP_027618545.1">
    <property type="nucleotide sequence ID" value="XM_027762744.1"/>
</dbReference>
<dbReference type="Pfam" id="PF13417">
    <property type="entry name" value="GST_N_3"/>
    <property type="match status" value="1"/>
</dbReference>
<dbReference type="InterPro" id="IPR010987">
    <property type="entry name" value="Glutathione-S-Trfase_C-like"/>
</dbReference>
<evidence type="ECO:0000256" key="1">
    <source>
        <dbReference type="SAM" id="SignalP"/>
    </source>
</evidence>
<evidence type="ECO:0000313" key="3">
    <source>
        <dbReference type="EMBL" id="GBE87632.1"/>
    </source>
</evidence>
<gene>
    <name evidence="3" type="ORF">SCP_1103090</name>
</gene>
<dbReference type="InterPro" id="IPR050983">
    <property type="entry name" value="GST_Omega/HSP26"/>
</dbReference>
<dbReference type="SFLD" id="SFLDS00019">
    <property type="entry name" value="Glutathione_Transferase_(cytos"/>
    <property type="match status" value="1"/>
</dbReference>
<dbReference type="SUPFAM" id="SSF47616">
    <property type="entry name" value="GST C-terminal domain-like"/>
    <property type="match status" value="1"/>
</dbReference>
<name>A0A401GZQ0_9APHY</name>
<dbReference type="Gene3D" id="1.20.1050.10">
    <property type="match status" value="1"/>
</dbReference>
<dbReference type="EMBL" id="BFAD01000011">
    <property type="protein sequence ID" value="GBE87632.1"/>
    <property type="molecule type" value="Genomic_DNA"/>
</dbReference>
<keyword evidence="1" id="KW-0732">Signal</keyword>
<dbReference type="InterPro" id="IPR036249">
    <property type="entry name" value="Thioredoxin-like_sf"/>
</dbReference>
<sequence>MLIFELLTSEWWLDAVLSVLYYCSHEIDPYKKPPELLEVSPKGLVPGLKLNTYDPPRALSESTVILDFIQDLAATTTQRSLLPPVSEPYARALIRLQGDHVNRTLVPAFYRYIQAQDEEKQIQGGRDLVKAIEGLVHLFQRAESETPAFAGLWVDGGTLTLSDVMVSPWLFRATNVLAHYRGFVLPEGPRFRAYVDRLLTHPTIKRTCSTEQLYIDSYERYAHNRPNTSQVANAINAGTALP</sequence>
<reference evidence="3 4" key="1">
    <citation type="journal article" date="2018" name="Sci. Rep.">
        <title>Genome sequence of the cauliflower mushroom Sparassis crispa (Hanabiratake) and its association with beneficial usage.</title>
        <authorList>
            <person name="Kiyama R."/>
            <person name="Furutani Y."/>
            <person name="Kawaguchi K."/>
            <person name="Nakanishi T."/>
        </authorList>
    </citation>
    <scope>NUCLEOTIDE SEQUENCE [LARGE SCALE GENOMIC DNA]</scope>
</reference>
<keyword evidence="4" id="KW-1185">Reference proteome</keyword>
<accession>A0A401GZQ0</accession>
<dbReference type="CDD" id="cd00299">
    <property type="entry name" value="GST_C_family"/>
    <property type="match status" value="1"/>
</dbReference>
<dbReference type="SUPFAM" id="SSF52833">
    <property type="entry name" value="Thioredoxin-like"/>
    <property type="match status" value="1"/>
</dbReference>
<evidence type="ECO:0000313" key="4">
    <source>
        <dbReference type="Proteomes" id="UP000287166"/>
    </source>
</evidence>